<dbReference type="AlphaFoldDB" id="A0A165SA20"/>
<keyword evidence="3" id="KW-1185">Reference proteome</keyword>
<proteinExistence type="predicted"/>
<organism evidence="2 3">
    <name type="scientific">Daedalea quercina L-15889</name>
    <dbReference type="NCBI Taxonomy" id="1314783"/>
    <lineage>
        <taxon>Eukaryota</taxon>
        <taxon>Fungi</taxon>
        <taxon>Dikarya</taxon>
        <taxon>Basidiomycota</taxon>
        <taxon>Agaricomycotina</taxon>
        <taxon>Agaricomycetes</taxon>
        <taxon>Polyporales</taxon>
        <taxon>Fomitopsis</taxon>
    </lineage>
</organism>
<dbReference type="Proteomes" id="UP000076727">
    <property type="component" value="Unassembled WGS sequence"/>
</dbReference>
<accession>A0A165SA20</accession>
<gene>
    <name evidence="2" type="ORF">DAEQUDRAFT_94679</name>
</gene>
<feature type="signal peptide" evidence="1">
    <location>
        <begin position="1"/>
        <end position="22"/>
    </location>
</feature>
<sequence length="119" mass="13159">MCYLTSAILVAVWNTLLISMSGVGPRRIISPWVQDDQLAGLAAEPRWVAVPEVPHGEPHISGTAKQWLTGHTAIGWPMIGEHKLFKRNGWWPADASPLLFSSSRGMQALNQMCRITQTL</sequence>
<evidence type="ECO:0000256" key="1">
    <source>
        <dbReference type="SAM" id="SignalP"/>
    </source>
</evidence>
<evidence type="ECO:0000313" key="3">
    <source>
        <dbReference type="Proteomes" id="UP000076727"/>
    </source>
</evidence>
<evidence type="ECO:0000313" key="2">
    <source>
        <dbReference type="EMBL" id="KZT71716.1"/>
    </source>
</evidence>
<protein>
    <submittedName>
        <fullName evidence="2">Uncharacterized protein</fullName>
    </submittedName>
</protein>
<reference evidence="2 3" key="1">
    <citation type="journal article" date="2016" name="Mol. Biol. Evol.">
        <title>Comparative Genomics of Early-Diverging Mushroom-Forming Fungi Provides Insights into the Origins of Lignocellulose Decay Capabilities.</title>
        <authorList>
            <person name="Nagy L.G."/>
            <person name="Riley R."/>
            <person name="Tritt A."/>
            <person name="Adam C."/>
            <person name="Daum C."/>
            <person name="Floudas D."/>
            <person name="Sun H."/>
            <person name="Yadav J.S."/>
            <person name="Pangilinan J."/>
            <person name="Larsson K.H."/>
            <person name="Matsuura K."/>
            <person name="Barry K."/>
            <person name="Labutti K."/>
            <person name="Kuo R."/>
            <person name="Ohm R.A."/>
            <person name="Bhattacharya S.S."/>
            <person name="Shirouzu T."/>
            <person name="Yoshinaga Y."/>
            <person name="Martin F.M."/>
            <person name="Grigoriev I.V."/>
            <person name="Hibbett D.S."/>
        </authorList>
    </citation>
    <scope>NUCLEOTIDE SEQUENCE [LARGE SCALE GENOMIC DNA]</scope>
    <source>
        <strain evidence="2 3">L-15889</strain>
    </source>
</reference>
<dbReference type="EMBL" id="KV429044">
    <property type="protein sequence ID" value="KZT71716.1"/>
    <property type="molecule type" value="Genomic_DNA"/>
</dbReference>
<keyword evidence="1" id="KW-0732">Signal</keyword>
<feature type="chain" id="PRO_5007866321" evidence="1">
    <location>
        <begin position="23"/>
        <end position="119"/>
    </location>
</feature>
<name>A0A165SA20_9APHY</name>